<dbReference type="SUPFAM" id="SSF52540">
    <property type="entry name" value="P-loop containing nucleoside triphosphate hydrolases"/>
    <property type="match status" value="1"/>
</dbReference>
<dbReference type="AlphaFoldDB" id="A0A4S3B4N4"/>
<protein>
    <recommendedName>
        <fullName evidence="3">Nuclease SbcCD subunit C</fullName>
    </recommendedName>
</protein>
<feature type="coiled-coil region" evidence="4">
    <location>
        <begin position="196"/>
        <end position="278"/>
    </location>
</feature>
<reference evidence="6 7" key="1">
    <citation type="submission" date="2019-01" db="EMBL/GenBank/DDBJ databases">
        <title>Vagococcus silagei sp. nov. isolated from brewer's grain.</title>
        <authorList>
            <person name="Guu J.-R."/>
        </authorList>
    </citation>
    <scope>NUCLEOTIDE SEQUENCE [LARGE SCALE GENOMIC DNA]</scope>
    <source>
        <strain evidence="6 7">2B-2</strain>
    </source>
</reference>
<evidence type="ECO:0000256" key="4">
    <source>
        <dbReference type="SAM" id="Coils"/>
    </source>
</evidence>
<gene>
    <name evidence="6" type="ORF">ESZ54_03305</name>
</gene>
<dbReference type="InterPro" id="IPR027417">
    <property type="entry name" value="P-loop_NTPase"/>
</dbReference>
<dbReference type="PANTHER" id="PTHR32114">
    <property type="entry name" value="ABC TRANSPORTER ABCH.3"/>
    <property type="match status" value="1"/>
</dbReference>
<dbReference type="Pfam" id="PF13558">
    <property type="entry name" value="SbcC_Walker_B"/>
    <property type="match status" value="1"/>
</dbReference>
<dbReference type="Gene3D" id="3.40.50.300">
    <property type="entry name" value="P-loop containing nucleotide triphosphate hydrolases"/>
    <property type="match status" value="2"/>
</dbReference>
<feature type="coiled-coil region" evidence="4">
    <location>
        <begin position="545"/>
        <end position="588"/>
    </location>
</feature>
<evidence type="ECO:0000259" key="5">
    <source>
        <dbReference type="Pfam" id="PF13476"/>
    </source>
</evidence>
<keyword evidence="4" id="KW-0175">Coiled coil</keyword>
<dbReference type="Proteomes" id="UP000310506">
    <property type="component" value="Unassembled WGS sequence"/>
</dbReference>
<evidence type="ECO:0000256" key="2">
    <source>
        <dbReference type="ARBA" id="ARBA00011322"/>
    </source>
</evidence>
<evidence type="ECO:0000313" key="7">
    <source>
        <dbReference type="Proteomes" id="UP000310506"/>
    </source>
</evidence>
<dbReference type="Pfam" id="PF13476">
    <property type="entry name" value="AAA_23"/>
    <property type="match status" value="1"/>
</dbReference>
<feature type="coiled-coil region" evidence="4">
    <location>
        <begin position="325"/>
        <end position="448"/>
    </location>
</feature>
<sequence length="1051" mass="120759">MQPLRLELNYFGPYQKTIVEFADFYANGLFLITGKTGAGKTSIFDGMSYALYGVTSGDDRAGKDMRSNFATIHDVTSVIFTFKYNKETYVIERKPEQVLAKKRATGVTTQTATVTLTVFDENGVEIEQLIKQTQVRAKIEELLQLNEQQFSQIIMLPQGDFKRFLMSDSNDKEKILRKLFDTHFYQQIAENVLLRKKEQSKDLGRAQEHLELLAEQLVFSESFDQEQRAGDTLSDHLNFYALQEKEYLRELDELMKQQQNLEQKWEQAQKEVTRLKNRQNLQEKAALNLESKQQLDDQAQEMTLKQETVVRLDKLKASLPLHEEVLNLEQELSQLTDEKQQLEKERLLIEQNLAELKMRKDRLQNEQQLVQQSEDELRQIETVLPLFEEKTELIKQQVTVETSLEKVKQTLETQREQVAKNQAEIARLQKLAEQKEEWQEKNYQLQTQMTAIQQLSVEQTEYHTFTSKLDQLLSKRQQIKEDSVILSEQVKTSLEAFKQTKNQWAKEQIARLSTSLLPDEPCPLCGALDHPNPAHSQSALSLEELQQLEVVLEQDEKNYHLAKEHLALKEQEAQYLEQECQVSSNEKEQRWTLLIQHAQSFFKVGQDTTPDVLIKKTTEQQLQVEKLLTQAETELSACKLASETLEGLKKAQTDLVAQEQILQEEQQELRLKEQQVVTMFENIHKQIPEKWQSIAEVRAEKIQMEAIVLEWKQDFEKTTQQENKAQEQLATVKGRLSALDKQIEQTTSKFAERQEKLLTQLAEQQVTLVEFDAEKTKIAQIEQLKTDYEDYAKAVYATNELAKQLAAELAEQPEGDLALSLEQTEILTTEKTNLQEKVVALKLTVQNNEALVSEIKQKEAKIKTQLEALTELTLLSNVMNGDGQSKLSIERYCLQIYLKKIIAVANQKLLDLSNGRYYLKIRESQGTFKKDTGLEMDIFDGHVGSARGVNTLSGGESFMASLSLALALAEVIQQISGGVRIEAMFIDEGFGSLDEETLEIAMKSLEKIKGDGRLIGLISHVKELQERIPQQLQVMTNQDGTSQVREILEFT</sequence>
<evidence type="ECO:0000313" key="6">
    <source>
        <dbReference type="EMBL" id="THB61812.1"/>
    </source>
</evidence>
<dbReference type="OrthoDB" id="9795626at2"/>
<evidence type="ECO:0000256" key="1">
    <source>
        <dbReference type="ARBA" id="ARBA00006930"/>
    </source>
</evidence>
<comment type="similarity">
    <text evidence="1">Belongs to the SMC family. SbcC subfamily.</text>
</comment>
<name>A0A4S3B4N4_9ENTE</name>
<dbReference type="PANTHER" id="PTHR32114:SF2">
    <property type="entry name" value="ABC TRANSPORTER ABCH.3"/>
    <property type="match status" value="1"/>
</dbReference>
<feature type="coiled-coil region" evidence="4">
    <location>
        <begin position="841"/>
        <end position="872"/>
    </location>
</feature>
<feature type="coiled-coil region" evidence="4">
    <location>
        <begin position="614"/>
        <end position="682"/>
    </location>
</feature>
<comment type="subunit">
    <text evidence="2">Heterodimer of SbcC and SbcD.</text>
</comment>
<evidence type="ECO:0000256" key="3">
    <source>
        <dbReference type="ARBA" id="ARBA00013368"/>
    </source>
</evidence>
<accession>A0A4S3B4N4</accession>
<keyword evidence="7" id="KW-1185">Reference proteome</keyword>
<proteinExistence type="inferred from homology"/>
<organism evidence="6 7">
    <name type="scientific">Vagococcus silagei</name>
    <dbReference type="NCBI Taxonomy" id="2508885"/>
    <lineage>
        <taxon>Bacteria</taxon>
        <taxon>Bacillati</taxon>
        <taxon>Bacillota</taxon>
        <taxon>Bacilli</taxon>
        <taxon>Lactobacillales</taxon>
        <taxon>Enterococcaceae</taxon>
        <taxon>Vagococcus</taxon>
    </lineage>
</organism>
<comment type="caution">
    <text evidence="6">The sequence shown here is derived from an EMBL/GenBank/DDBJ whole genome shotgun (WGS) entry which is preliminary data.</text>
</comment>
<dbReference type="EMBL" id="SDGV01000007">
    <property type="protein sequence ID" value="THB61812.1"/>
    <property type="molecule type" value="Genomic_DNA"/>
</dbReference>
<feature type="domain" description="Rad50/SbcC-type AAA" evidence="5">
    <location>
        <begin position="5"/>
        <end position="264"/>
    </location>
</feature>
<dbReference type="RefSeq" id="WP_136136259.1">
    <property type="nucleotide sequence ID" value="NZ_SDGV01000007.1"/>
</dbReference>
<dbReference type="InterPro" id="IPR038729">
    <property type="entry name" value="Rad50/SbcC_AAA"/>
</dbReference>